<evidence type="ECO:0000313" key="3">
    <source>
        <dbReference type="Proteomes" id="UP000789831"/>
    </source>
</evidence>
<protein>
    <submittedName>
        <fullName evidence="2">6762_t:CDS:1</fullName>
    </submittedName>
</protein>
<proteinExistence type="predicted"/>
<organism evidence="2 3">
    <name type="scientific">Ambispora gerdemannii</name>
    <dbReference type="NCBI Taxonomy" id="144530"/>
    <lineage>
        <taxon>Eukaryota</taxon>
        <taxon>Fungi</taxon>
        <taxon>Fungi incertae sedis</taxon>
        <taxon>Mucoromycota</taxon>
        <taxon>Glomeromycotina</taxon>
        <taxon>Glomeromycetes</taxon>
        <taxon>Archaeosporales</taxon>
        <taxon>Ambisporaceae</taxon>
        <taxon>Ambispora</taxon>
    </lineage>
</organism>
<evidence type="ECO:0000313" key="2">
    <source>
        <dbReference type="EMBL" id="CAG8442576.1"/>
    </source>
</evidence>
<sequence>DLKFAENRYKINVELSVVTDKTVMTGKTTEKFTRTTVNNEREENKQEESKQEENKPEENKQEENEGGDVIVDESSVSKIRLW</sequence>
<feature type="non-terminal residue" evidence="2">
    <location>
        <position position="1"/>
    </location>
</feature>
<accession>A0A9N8YM22</accession>
<dbReference type="Proteomes" id="UP000789831">
    <property type="component" value="Unassembled WGS sequence"/>
</dbReference>
<name>A0A9N8YM22_9GLOM</name>
<dbReference type="AlphaFoldDB" id="A0A9N8YM22"/>
<comment type="caution">
    <text evidence="2">The sequence shown here is derived from an EMBL/GenBank/DDBJ whole genome shotgun (WGS) entry which is preliminary data.</text>
</comment>
<reference evidence="2" key="1">
    <citation type="submission" date="2021-06" db="EMBL/GenBank/DDBJ databases">
        <authorList>
            <person name="Kallberg Y."/>
            <person name="Tangrot J."/>
            <person name="Rosling A."/>
        </authorList>
    </citation>
    <scope>NUCLEOTIDE SEQUENCE</scope>
    <source>
        <strain evidence="2">MT106</strain>
    </source>
</reference>
<evidence type="ECO:0000256" key="1">
    <source>
        <dbReference type="SAM" id="MobiDB-lite"/>
    </source>
</evidence>
<dbReference type="EMBL" id="CAJVPL010000077">
    <property type="protein sequence ID" value="CAG8442576.1"/>
    <property type="molecule type" value="Genomic_DNA"/>
</dbReference>
<gene>
    <name evidence="2" type="ORF">AGERDE_LOCUS1176</name>
</gene>
<feature type="compositionally biased region" description="Basic and acidic residues" evidence="1">
    <location>
        <begin position="29"/>
        <end position="63"/>
    </location>
</feature>
<keyword evidence="3" id="KW-1185">Reference proteome</keyword>
<feature type="region of interest" description="Disordered" evidence="1">
    <location>
        <begin position="29"/>
        <end position="82"/>
    </location>
</feature>